<comment type="subcellular location">
    <subcellularLocation>
        <location evidence="1">Membrane</location>
        <topology evidence="1">Multi-pass membrane protein</topology>
    </subcellularLocation>
</comment>
<feature type="transmembrane region" description="Helical" evidence="6">
    <location>
        <begin position="25"/>
        <end position="52"/>
    </location>
</feature>
<feature type="transmembrane region" description="Helical" evidence="6">
    <location>
        <begin position="118"/>
        <end position="139"/>
    </location>
</feature>
<dbReference type="STRING" id="2711.A0A067D4R0"/>
<dbReference type="PANTHER" id="PTHR23511:SF5">
    <property type="entry name" value="MAJOR FACILITATOR-TYPE TRANSPORTER HXNZ-RELATED"/>
    <property type="match status" value="1"/>
</dbReference>
<keyword evidence="2" id="KW-0813">Transport</keyword>
<evidence type="ECO:0000256" key="4">
    <source>
        <dbReference type="ARBA" id="ARBA00022989"/>
    </source>
</evidence>
<accession>A0A067D4R0</accession>
<name>A0A067D4R0_CITSI</name>
<feature type="transmembrane region" description="Helical" evidence="6">
    <location>
        <begin position="151"/>
        <end position="173"/>
    </location>
</feature>
<keyword evidence="3 6" id="KW-0812">Transmembrane</keyword>
<dbReference type="PANTHER" id="PTHR23511">
    <property type="entry name" value="SYNAPTIC VESICLE GLYCOPROTEIN 2"/>
    <property type="match status" value="1"/>
</dbReference>
<proteinExistence type="predicted"/>
<gene>
    <name evidence="8" type="ORF">CISIN_1g030356mg</name>
</gene>
<evidence type="ECO:0000259" key="7">
    <source>
        <dbReference type="PROSITE" id="PS50850"/>
    </source>
</evidence>
<evidence type="ECO:0000313" key="8">
    <source>
        <dbReference type="EMBL" id="KDO36515.1"/>
    </source>
</evidence>
<dbReference type="SMR" id="A0A067D4R0"/>
<dbReference type="SUPFAM" id="SSF103473">
    <property type="entry name" value="MFS general substrate transporter"/>
    <property type="match status" value="1"/>
</dbReference>
<sequence length="179" mass="19295">MDNEVVPVYTLDEALNHVGFGKFQILVLIYAGLGLVAEAMEIMILSFIGPAIKSEWNLSPAQETLLTSVVFAGLLVGSYSWGFISDNYGRRKGLLGIAMLASVAGLLSAFSLNYLSLVTLRGLVGIGLGSGPVCLSWFLEFIPASNRGMWMVVISIFWTLGTIFEAALAWGNILLNSKN</sequence>
<feature type="transmembrane region" description="Helical" evidence="6">
    <location>
        <begin position="94"/>
        <end position="112"/>
    </location>
</feature>
<evidence type="ECO:0000256" key="3">
    <source>
        <dbReference type="ARBA" id="ARBA00022692"/>
    </source>
</evidence>
<organism evidence="8 9">
    <name type="scientific">Citrus sinensis</name>
    <name type="common">Sweet orange</name>
    <name type="synonym">Citrus aurantium var. sinensis</name>
    <dbReference type="NCBI Taxonomy" id="2711"/>
    <lineage>
        <taxon>Eukaryota</taxon>
        <taxon>Viridiplantae</taxon>
        <taxon>Streptophyta</taxon>
        <taxon>Embryophyta</taxon>
        <taxon>Tracheophyta</taxon>
        <taxon>Spermatophyta</taxon>
        <taxon>Magnoliopsida</taxon>
        <taxon>eudicotyledons</taxon>
        <taxon>Gunneridae</taxon>
        <taxon>Pentapetalae</taxon>
        <taxon>rosids</taxon>
        <taxon>malvids</taxon>
        <taxon>Sapindales</taxon>
        <taxon>Rutaceae</taxon>
        <taxon>Aurantioideae</taxon>
        <taxon>Citrus</taxon>
    </lineage>
</organism>
<dbReference type="Pfam" id="PF07690">
    <property type="entry name" value="MFS_1"/>
    <property type="match status" value="1"/>
</dbReference>
<feature type="transmembrane region" description="Helical" evidence="6">
    <location>
        <begin position="64"/>
        <end position="82"/>
    </location>
</feature>
<evidence type="ECO:0000256" key="1">
    <source>
        <dbReference type="ARBA" id="ARBA00004141"/>
    </source>
</evidence>
<keyword evidence="4 6" id="KW-1133">Transmembrane helix</keyword>
<dbReference type="GO" id="GO:0022857">
    <property type="term" value="F:transmembrane transporter activity"/>
    <property type="evidence" value="ECO:0007669"/>
    <property type="project" value="InterPro"/>
</dbReference>
<feature type="domain" description="Major facilitator superfamily (MFS) profile" evidence="7">
    <location>
        <begin position="27"/>
        <end position="179"/>
    </location>
</feature>
<evidence type="ECO:0000256" key="6">
    <source>
        <dbReference type="SAM" id="Phobius"/>
    </source>
</evidence>
<dbReference type="PROSITE" id="PS50850">
    <property type="entry name" value="MFS"/>
    <property type="match status" value="1"/>
</dbReference>
<keyword evidence="5 6" id="KW-0472">Membrane</keyword>
<dbReference type="Proteomes" id="UP000027120">
    <property type="component" value="Unassembled WGS sequence"/>
</dbReference>
<dbReference type="EMBL" id="KK794102">
    <property type="protein sequence ID" value="KDO36515.1"/>
    <property type="molecule type" value="Genomic_DNA"/>
</dbReference>
<protein>
    <recommendedName>
        <fullName evidence="7">Major facilitator superfamily (MFS) profile domain-containing protein</fullName>
    </recommendedName>
</protein>
<dbReference type="GO" id="GO:0016020">
    <property type="term" value="C:membrane"/>
    <property type="evidence" value="ECO:0007669"/>
    <property type="project" value="UniProtKB-SubCell"/>
</dbReference>
<keyword evidence="9" id="KW-1185">Reference proteome</keyword>
<dbReference type="AlphaFoldDB" id="A0A067D4R0"/>
<dbReference type="InterPro" id="IPR020846">
    <property type="entry name" value="MFS_dom"/>
</dbReference>
<dbReference type="Gene3D" id="1.20.1250.20">
    <property type="entry name" value="MFS general substrate transporter like domains"/>
    <property type="match status" value="1"/>
</dbReference>
<dbReference type="InterPro" id="IPR011701">
    <property type="entry name" value="MFS"/>
</dbReference>
<evidence type="ECO:0000256" key="5">
    <source>
        <dbReference type="ARBA" id="ARBA00023136"/>
    </source>
</evidence>
<evidence type="ECO:0000313" key="9">
    <source>
        <dbReference type="Proteomes" id="UP000027120"/>
    </source>
</evidence>
<evidence type="ECO:0000256" key="2">
    <source>
        <dbReference type="ARBA" id="ARBA00022448"/>
    </source>
</evidence>
<reference evidence="8 9" key="1">
    <citation type="submission" date="2014-04" db="EMBL/GenBank/DDBJ databases">
        <authorList>
            <consortium name="International Citrus Genome Consortium"/>
            <person name="Gmitter F."/>
            <person name="Chen C."/>
            <person name="Farmerie W."/>
            <person name="Harkins T."/>
            <person name="Desany B."/>
            <person name="Mohiuddin M."/>
            <person name="Kodira C."/>
            <person name="Borodovsky M."/>
            <person name="Lomsadze A."/>
            <person name="Burns P."/>
            <person name="Jenkins J."/>
            <person name="Prochnik S."/>
            <person name="Shu S."/>
            <person name="Chapman J."/>
            <person name="Pitluck S."/>
            <person name="Schmutz J."/>
            <person name="Rokhsar D."/>
        </authorList>
    </citation>
    <scope>NUCLEOTIDE SEQUENCE</scope>
</reference>
<dbReference type="InterPro" id="IPR036259">
    <property type="entry name" value="MFS_trans_sf"/>
</dbReference>